<name>A0A7W7YFW8_9BACT</name>
<dbReference type="AlphaFoldDB" id="A0A7W7YFW8"/>
<evidence type="ECO:0000313" key="4">
    <source>
        <dbReference type="Proteomes" id="UP000590740"/>
    </source>
</evidence>
<evidence type="ECO:0000256" key="2">
    <source>
        <dbReference type="SAM" id="SignalP"/>
    </source>
</evidence>
<accession>A0A7W7YFW8</accession>
<evidence type="ECO:0000256" key="1">
    <source>
        <dbReference type="SAM" id="MobiDB-lite"/>
    </source>
</evidence>
<dbReference type="RefSeq" id="WP_184344158.1">
    <property type="nucleotide sequence ID" value="NZ_JACHIG010000016.1"/>
</dbReference>
<protein>
    <recommendedName>
        <fullName evidence="5">Lipoprotein</fullName>
    </recommendedName>
</protein>
<organism evidence="3 4">
    <name type="scientific">Prosthecobacter vanneervenii</name>
    <dbReference type="NCBI Taxonomy" id="48466"/>
    <lineage>
        <taxon>Bacteria</taxon>
        <taxon>Pseudomonadati</taxon>
        <taxon>Verrucomicrobiota</taxon>
        <taxon>Verrucomicrobiia</taxon>
        <taxon>Verrucomicrobiales</taxon>
        <taxon>Verrucomicrobiaceae</taxon>
        <taxon>Prosthecobacter</taxon>
    </lineage>
</organism>
<evidence type="ECO:0008006" key="5">
    <source>
        <dbReference type="Google" id="ProtNLM"/>
    </source>
</evidence>
<feature type="region of interest" description="Disordered" evidence="1">
    <location>
        <begin position="24"/>
        <end position="87"/>
    </location>
</feature>
<dbReference type="EMBL" id="JACHIG010000016">
    <property type="protein sequence ID" value="MBB5035399.1"/>
    <property type="molecule type" value="Genomic_DNA"/>
</dbReference>
<dbReference type="Proteomes" id="UP000590740">
    <property type="component" value="Unassembled WGS sequence"/>
</dbReference>
<feature type="signal peptide" evidence="2">
    <location>
        <begin position="1"/>
        <end position="17"/>
    </location>
</feature>
<feature type="chain" id="PRO_5030628861" description="Lipoprotein" evidence="2">
    <location>
        <begin position="18"/>
        <end position="164"/>
    </location>
</feature>
<sequence>MKTRTGVLVLLAFTLAACDTPTQHGSSYYDPSSGPPPSGTGSAPRSKSIAEMAGSSGAPVPRGGYAQGSGPTAMPGGNQFMYQQNVSGPFGGSSSTGVINAYGGVQSYQTIGNMPVYPGMAVPGYRPGRRSYGNLPTQPVYVPGVNGAAGYYINPSTGARVPGP</sequence>
<proteinExistence type="predicted"/>
<keyword evidence="4" id="KW-1185">Reference proteome</keyword>
<comment type="caution">
    <text evidence="3">The sequence shown here is derived from an EMBL/GenBank/DDBJ whole genome shotgun (WGS) entry which is preliminary data.</text>
</comment>
<evidence type="ECO:0000313" key="3">
    <source>
        <dbReference type="EMBL" id="MBB5035399.1"/>
    </source>
</evidence>
<reference evidence="3 4" key="1">
    <citation type="submission" date="2020-08" db="EMBL/GenBank/DDBJ databases">
        <title>Genomic Encyclopedia of Type Strains, Phase IV (KMG-IV): sequencing the most valuable type-strain genomes for metagenomic binning, comparative biology and taxonomic classification.</title>
        <authorList>
            <person name="Goeker M."/>
        </authorList>
    </citation>
    <scope>NUCLEOTIDE SEQUENCE [LARGE SCALE GENOMIC DNA]</scope>
    <source>
        <strain evidence="3 4">DSM 12252</strain>
    </source>
</reference>
<keyword evidence="2" id="KW-0732">Signal</keyword>
<dbReference type="PROSITE" id="PS51257">
    <property type="entry name" value="PROKAR_LIPOPROTEIN"/>
    <property type="match status" value="1"/>
</dbReference>
<gene>
    <name evidence="3" type="ORF">HNQ65_005009</name>
</gene>